<keyword evidence="15" id="KW-1185">Reference proteome</keyword>
<dbReference type="Pfam" id="PF16078">
    <property type="entry name" value="2-oxogl_dehyd_N"/>
    <property type="match status" value="1"/>
</dbReference>
<dbReference type="InterPro" id="IPR042179">
    <property type="entry name" value="KGD_C_sf"/>
</dbReference>
<evidence type="ECO:0000256" key="6">
    <source>
        <dbReference type="ARBA" id="ARBA00022842"/>
    </source>
</evidence>
<dbReference type="Pfam" id="PF16870">
    <property type="entry name" value="OxoGdeHyase_C"/>
    <property type="match status" value="1"/>
</dbReference>
<evidence type="ECO:0000256" key="12">
    <source>
        <dbReference type="SAM" id="MobiDB-lite"/>
    </source>
</evidence>
<evidence type="ECO:0000256" key="1">
    <source>
        <dbReference type="ARBA" id="ARBA00001946"/>
    </source>
</evidence>
<dbReference type="Pfam" id="PF00198">
    <property type="entry name" value="2-oxoacid_dh"/>
    <property type="match status" value="1"/>
</dbReference>
<comment type="catalytic activity">
    <reaction evidence="11">
        <text>N(6)-[(R)-dihydrolipoyl]-L-lysyl-[protein] + succinyl-CoA = N(6)-[(R)-S(8)-succinyldihydrolipoyl]-L-lysyl-[protein] + CoA</text>
        <dbReference type="Rhea" id="RHEA:15213"/>
        <dbReference type="Rhea" id="RHEA-COMP:10475"/>
        <dbReference type="Rhea" id="RHEA-COMP:20092"/>
        <dbReference type="ChEBI" id="CHEBI:57287"/>
        <dbReference type="ChEBI" id="CHEBI:57292"/>
        <dbReference type="ChEBI" id="CHEBI:83100"/>
        <dbReference type="ChEBI" id="CHEBI:83120"/>
        <dbReference type="EC" id="2.3.1.61"/>
    </reaction>
</comment>
<feature type="region of interest" description="Disordered" evidence="12">
    <location>
        <begin position="109"/>
        <end position="274"/>
    </location>
</feature>
<dbReference type="CDD" id="cd02016">
    <property type="entry name" value="TPP_E1_OGDC_like"/>
    <property type="match status" value="1"/>
</dbReference>
<comment type="catalytic activity">
    <reaction evidence="10">
        <text>N(6)-[(R)-lipoyl]-L-lysyl-[protein] + 2-oxoglutarate + H(+) = N(6)-[(R)-S(8)-succinyldihydrolipoyl]-L-lysyl-[protein] + CO2</text>
        <dbReference type="Rhea" id="RHEA:12188"/>
        <dbReference type="Rhea" id="RHEA-COMP:10474"/>
        <dbReference type="Rhea" id="RHEA-COMP:20092"/>
        <dbReference type="ChEBI" id="CHEBI:15378"/>
        <dbReference type="ChEBI" id="CHEBI:16526"/>
        <dbReference type="ChEBI" id="CHEBI:16810"/>
        <dbReference type="ChEBI" id="CHEBI:83099"/>
        <dbReference type="ChEBI" id="CHEBI:83120"/>
        <dbReference type="EC" id="1.2.4.2"/>
    </reaction>
</comment>
<dbReference type="NCBIfam" id="NF008907">
    <property type="entry name" value="PRK12270.1"/>
    <property type="match status" value="1"/>
</dbReference>
<dbReference type="InterPro" id="IPR023213">
    <property type="entry name" value="CAT-like_dom_sf"/>
</dbReference>
<dbReference type="Gene3D" id="3.40.50.970">
    <property type="match status" value="1"/>
</dbReference>
<keyword evidence="5" id="KW-0479">Metal-binding</keyword>
<dbReference type="PANTHER" id="PTHR23152:SF4">
    <property type="entry name" value="2-OXOADIPATE DEHYDROGENASE COMPLEX COMPONENT E1"/>
    <property type="match status" value="1"/>
</dbReference>
<dbReference type="SMART" id="SM00861">
    <property type="entry name" value="Transket_pyr"/>
    <property type="match status" value="1"/>
</dbReference>
<evidence type="ECO:0000256" key="8">
    <source>
        <dbReference type="ARBA" id="ARBA00023052"/>
    </source>
</evidence>
<dbReference type="EMBL" id="FOFA01000003">
    <property type="protein sequence ID" value="SEQ30014.1"/>
    <property type="molecule type" value="Genomic_DNA"/>
</dbReference>
<dbReference type="GO" id="GO:0045252">
    <property type="term" value="C:oxoglutarate dehydrogenase complex"/>
    <property type="evidence" value="ECO:0007669"/>
    <property type="project" value="TreeGrafter"/>
</dbReference>
<dbReference type="GO" id="GO:0000287">
    <property type="term" value="F:magnesium ion binding"/>
    <property type="evidence" value="ECO:0007669"/>
    <property type="project" value="UniProtKB-ARBA"/>
</dbReference>
<dbReference type="Pfam" id="PF02779">
    <property type="entry name" value="Transket_pyr"/>
    <property type="match status" value="1"/>
</dbReference>
<dbReference type="Gene3D" id="3.30.559.10">
    <property type="entry name" value="Chloramphenicol acetyltransferase-like domain"/>
    <property type="match status" value="1"/>
</dbReference>
<evidence type="ECO:0000256" key="3">
    <source>
        <dbReference type="ARBA" id="ARBA00004813"/>
    </source>
</evidence>
<dbReference type="InterPro" id="IPR001017">
    <property type="entry name" value="DH_E1"/>
</dbReference>
<dbReference type="Gene3D" id="1.10.287.1150">
    <property type="entry name" value="TPP helical domain"/>
    <property type="match status" value="1"/>
</dbReference>
<feature type="compositionally biased region" description="Low complexity" evidence="12">
    <location>
        <begin position="33"/>
        <end position="44"/>
    </location>
</feature>
<evidence type="ECO:0000313" key="15">
    <source>
        <dbReference type="Proteomes" id="UP000198504"/>
    </source>
</evidence>
<dbReference type="UniPathway" id="UPA00223">
    <property type="reaction ID" value="UER00997"/>
</dbReference>
<feature type="compositionally biased region" description="Basic and acidic residues" evidence="12">
    <location>
        <begin position="247"/>
        <end position="257"/>
    </location>
</feature>
<feature type="region of interest" description="Disordered" evidence="12">
    <location>
        <begin position="1"/>
        <end position="51"/>
    </location>
</feature>
<keyword evidence="9" id="KW-0511">Multifunctional enzyme</keyword>
<evidence type="ECO:0000256" key="9">
    <source>
        <dbReference type="ARBA" id="ARBA00023268"/>
    </source>
</evidence>
<dbReference type="PANTHER" id="PTHR23152">
    <property type="entry name" value="2-OXOGLUTARATE DEHYDROGENASE"/>
    <property type="match status" value="1"/>
</dbReference>
<reference evidence="15" key="1">
    <citation type="submission" date="2016-10" db="EMBL/GenBank/DDBJ databases">
        <authorList>
            <person name="Varghese N."/>
            <person name="Submissions S."/>
        </authorList>
    </citation>
    <scope>NUCLEOTIDE SEQUENCE [LARGE SCALE GENOMIC DNA]</scope>
    <source>
        <strain evidence="15">CGMCC 4.6856</strain>
    </source>
</reference>
<comment type="cofactor">
    <cofactor evidence="1">
        <name>Mg(2+)</name>
        <dbReference type="ChEBI" id="CHEBI:18420"/>
    </cofactor>
</comment>
<feature type="domain" description="Transketolase-like pyrimidine-binding" evidence="13">
    <location>
        <begin position="1032"/>
        <end position="1225"/>
    </location>
</feature>
<dbReference type="GO" id="GO:0004591">
    <property type="term" value="F:oxoglutarate dehydrogenase (succinyl-transferring) activity"/>
    <property type="evidence" value="ECO:0007669"/>
    <property type="project" value="UniProtKB-EC"/>
</dbReference>
<dbReference type="InterPro" id="IPR011603">
    <property type="entry name" value="2oxoglutarate_DH_E1"/>
</dbReference>
<feature type="compositionally biased region" description="Basic and acidic residues" evidence="12">
    <location>
        <begin position="1"/>
        <end position="10"/>
    </location>
</feature>
<comment type="cofactor">
    <cofactor evidence="2">
        <name>thiamine diphosphate</name>
        <dbReference type="ChEBI" id="CHEBI:58937"/>
    </cofactor>
</comment>
<dbReference type="SUPFAM" id="SSF52777">
    <property type="entry name" value="CoA-dependent acyltransferases"/>
    <property type="match status" value="1"/>
</dbReference>
<proteinExistence type="predicted"/>
<dbReference type="GO" id="GO:0006099">
    <property type="term" value="P:tricarboxylic acid cycle"/>
    <property type="evidence" value="ECO:0007669"/>
    <property type="project" value="UniProtKB-UniPathway"/>
</dbReference>
<dbReference type="GO" id="GO:0030976">
    <property type="term" value="F:thiamine pyrophosphate binding"/>
    <property type="evidence" value="ECO:0007669"/>
    <property type="project" value="InterPro"/>
</dbReference>
<gene>
    <name evidence="14" type="ORF">SAMN05421756_10372</name>
</gene>
<dbReference type="OrthoDB" id="9759785at2"/>
<evidence type="ECO:0000256" key="2">
    <source>
        <dbReference type="ARBA" id="ARBA00001964"/>
    </source>
</evidence>
<dbReference type="GO" id="GO:0004149">
    <property type="term" value="F:dihydrolipoyllysine-residue succinyltransferase activity"/>
    <property type="evidence" value="ECO:0007669"/>
    <property type="project" value="UniProtKB-EC"/>
</dbReference>
<name>A0A1H9EWD9_9ACTN</name>
<sequence length="1378" mass="149532">MVDHRRDRSGPDAADPFRAPLAGARPATAVTPARGTHGRAAATAVTSDGKKATVAIAPGTSATSGTGEGVENDFGANDWLLEEMYERFSADPSSVDPSWAEYFAAHGAPAGDQPAAQQQPKPATGSNGSNGSTQPTTAATPARTNGSSGTNGAKAGQDGGAGQPARDAAASPSASSGAGVPSNDPATGRPAPRAEVTPDPPRSPGTSSTADTPTGRRQPTVETATQAKEGRPGARGAVPADPPNPSDRPEVGNEEPTRTTLRGAPARTAKNMDASLSIPTATSVRSLPVKLLIDQRIVINNHLRRSRGGKVSFTHLIGYAMVQALKSVPAMNNSYEVRDGKPTMVQPAHINLGLAIDLPKPDGTRQLLVPSIKSCENLDFAQFWAAYETMVGKARKGTLAVTDFAGTTITLTNPGTIGTNHSVPRLVEGQGTIIGVGSMDYPPEFQGSNPDRLADSGVSKILTLTSTYDHRVIQGAQSGEYLRRLHALLLGEDGFYDDVFAALRIPYEPIRWAQDVSTAHEDEIPKQARIMEMINAYRVRGHLMADTDPLEYRQRRHHDLDVQSHGLTLWDLDREFATGAFAGGQGLMKMRKILGILRDSYCRTTGIEYMHISDPVQRRWIQDRVERPHESLPREQHLRILDKLNEAEVFETFLQTKFVGQKRFSLEGGESAIALLDEVCELAADAGLEEVCIGMPHRGRLNVLANVVGKSYAQIFREFEGNIDPRTVQGSGDVKYHLGSEGEFTALSGATIKTSVAANPSHLEAVNPVLEGITRAKQDLLDRGAEFPVLPVLMHGDAAFAGQGVVAETLNLSQLRGYRTGGTVHIIVNNQVGFTTSPTESRSSVYCTDVARMVAAPIFHVNGDDPEACIRVARLAFEFRQEFNKDVVIDLICYRRRGHNEGDDPSFTQPKMYDLIEKKRSTRKLYTEALIGRGDISVEDAEGVLTRFQERLESVFREVRDPELPPRDAVSRSVPAYPSKSPQATQGSSAITLEDMKKIADAHTTFPEGFTVHPKVMPQLQRRATAIAQGPIDWATGEILALGSLLLEGRTVRLTGQDTRRGTFVQRFAAVVDRQTGESWVPLKHLDDDQGKFHVFDSLLSEYAAMGFEYGYSVARPDALVLWEAQFGDFANGAQTIIDEYIASGEAKWTQKSGVVLLLPHGYEGQGPDHSSARIERFLTLAAEDAFVVAQPSTPASHFHLLRRHALNERHRPVIIATPKSMLRNKLATSMPEDFTSGSWQPVLADPSITDPGRVEKVLLCSGKVRWDLVNRRKQAGLEGRVAIVPVERLYPLPAQEIAEQLRTFSQVSSVTWVQDEPCNQGAWPFMALNLPAALREAAPDTTWELHSVTRPASSAPSVGSAKVSEAQQRELLDKAFA</sequence>
<dbReference type="Gene3D" id="3.40.50.12470">
    <property type="match status" value="1"/>
</dbReference>
<organism evidence="14 15">
    <name type="scientific">Microlunatus flavus</name>
    <dbReference type="NCBI Taxonomy" id="1036181"/>
    <lineage>
        <taxon>Bacteria</taxon>
        <taxon>Bacillati</taxon>
        <taxon>Actinomycetota</taxon>
        <taxon>Actinomycetes</taxon>
        <taxon>Propionibacteriales</taxon>
        <taxon>Propionibacteriaceae</taxon>
        <taxon>Microlunatus</taxon>
    </lineage>
</organism>
<dbReference type="Pfam" id="PF00676">
    <property type="entry name" value="E1_dh"/>
    <property type="match status" value="1"/>
</dbReference>
<dbReference type="InterPro" id="IPR001078">
    <property type="entry name" value="2-oxoacid_DH_actylTfrase"/>
</dbReference>
<evidence type="ECO:0000259" key="13">
    <source>
        <dbReference type="SMART" id="SM00861"/>
    </source>
</evidence>
<dbReference type="InterPro" id="IPR005475">
    <property type="entry name" value="Transketolase-like_Pyr-bd"/>
</dbReference>
<evidence type="ECO:0000256" key="7">
    <source>
        <dbReference type="ARBA" id="ARBA00023002"/>
    </source>
</evidence>
<dbReference type="Gene3D" id="3.40.50.11610">
    <property type="entry name" value="Multifunctional 2-oxoglutarate metabolism enzyme, C-terminal domain"/>
    <property type="match status" value="1"/>
</dbReference>
<dbReference type="InterPro" id="IPR032106">
    <property type="entry name" value="2-oxogl_dehyd_N"/>
</dbReference>
<protein>
    <submittedName>
        <fullName evidence="14">2-oxoglutarate dehydrogenase E1 component</fullName>
    </submittedName>
</protein>
<evidence type="ECO:0000256" key="4">
    <source>
        <dbReference type="ARBA" id="ARBA00022532"/>
    </source>
</evidence>
<keyword evidence="4" id="KW-0816">Tricarboxylic acid cycle</keyword>
<keyword evidence="7" id="KW-0560">Oxidoreductase</keyword>
<feature type="region of interest" description="Disordered" evidence="12">
    <location>
        <begin position="963"/>
        <end position="988"/>
    </location>
</feature>
<evidence type="ECO:0000256" key="5">
    <source>
        <dbReference type="ARBA" id="ARBA00022723"/>
    </source>
</evidence>
<feature type="compositionally biased region" description="Low complexity" evidence="12">
    <location>
        <begin position="109"/>
        <end position="123"/>
    </location>
</feature>
<feature type="compositionally biased region" description="Low complexity" evidence="12">
    <location>
        <begin position="163"/>
        <end position="182"/>
    </location>
</feature>
<keyword evidence="8" id="KW-0786">Thiamine pyrophosphate</keyword>
<feature type="compositionally biased region" description="Polar residues" evidence="12">
    <location>
        <begin position="204"/>
        <end position="226"/>
    </location>
</feature>
<dbReference type="STRING" id="1036181.SAMN05421756_10372"/>
<evidence type="ECO:0000256" key="11">
    <source>
        <dbReference type="ARBA" id="ARBA00052761"/>
    </source>
</evidence>
<accession>A0A1H9EWD9</accession>
<dbReference type="InterPro" id="IPR029061">
    <property type="entry name" value="THDP-binding"/>
</dbReference>
<comment type="pathway">
    <text evidence="3">Carbohydrate metabolism; tricarboxylic acid cycle; succinyl-CoA from 2-oxoglutarate (dehydrogenase route): step 1/1.</text>
</comment>
<evidence type="ECO:0000313" key="14">
    <source>
        <dbReference type="EMBL" id="SEQ30014.1"/>
    </source>
</evidence>
<dbReference type="InterPro" id="IPR031717">
    <property type="entry name" value="ODO-1/KGD_C"/>
</dbReference>
<dbReference type="NCBIfam" id="NF006914">
    <property type="entry name" value="PRK09404.1"/>
    <property type="match status" value="1"/>
</dbReference>
<dbReference type="SUPFAM" id="SSF52518">
    <property type="entry name" value="Thiamin diphosphate-binding fold (THDP-binding)"/>
    <property type="match status" value="2"/>
</dbReference>
<evidence type="ECO:0000256" key="10">
    <source>
        <dbReference type="ARBA" id="ARBA00051911"/>
    </source>
</evidence>
<keyword evidence="6" id="KW-0460">Magnesium</keyword>
<dbReference type="GO" id="GO:0005829">
    <property type="term" value="C:cytosol"/>
    <property type="evidence" value="ECO:0007669"/>
    <property type="project" value="TreeGrafter"/>
</dbReference>
<dbReference type="NCBIfam" id="TIGR00239">
    <property type="entry name" value="2oxo_dh_E1"/>
    <property type="match status" value="1"/>
</dbReference>
<dbReference type="Proteomes" id="UP000198504">
    <property type="component" value="Unassembled WGS sequence"/>
</dbReference>
<feature type="compositionally biased region" description="Polar residues" evidence="12">
    <location>
        <begin position="124"/>
        <end position="134"/>
    </location>
</feature>